<dbReference type="GeneID" id="4315596"/>
<organism evidence="2 3">
    <name type="scientific">Aspergillus terreus (strain NIH 2624 / FGSC A1156)</name>
    <dbReference type="NCBI Taxonomy" id="341663"/>
    <lineage>
        <taxon>Eukaryota</taxon>
        <taxon>Fungi</taxon>
        <taxon>Dikarya</taxon>
        <taxon>Ascomycota</taxon>
        <taxon>Pezizomycotina</taxon>
        <taxon>Eurotiomycetes</taxon>
        <taxon>Eurotiomycetidae</taxon>
        <taxon>Eurotiales</taxon>
        <taxon>Aspergillaceae</taxon>
        <taxon>Aspergillus</taxon>
        <taxon>Aspergillus subgen. Circumdati</taxon>
    </lineage>
</organism>
<feature type="region of interest" description="Disordered" evidence="1">
    <location>
        <begin position="108"/>
        <end position="137"/>
    </location>
</feature>
<sequence length="451" mass="48248">MAHHFYTPEEEVSFDQQSKRDALPMSHPGRGDSQQEVGERGLPCVSPTPELDGKNRSSTRRRIQVAVNSSMLQTKVGVWAYPTNGMSQSQRMGLYTSPVGPKSRVHAVNSQSLRGSPYSRSSSYDLGSTDPQQSYSRSPLVEHAISYEDDSPAGYTSPSSAYMLPHTSQQVFADYCGLPWTKAWSPNMNMSRGPSSGIFPEHEAEGSVPPSAYSYMFPGAPSTDPTMALLSETLGTDRTLPNPTTRNQQIGLSTFASVPDPVSGLTHAQDYRVGQHWAAKAGVSSNVRSMQSGPGGAFSTSPINRTKSLPSNTQDMVFGFIPMTSTGTPSPMMTSCGGFTGLDAVDAGDEFRNSGEAAARLTRSYSRENASSRLLSLSEYGSDIYGYSSTERKKGSDGGDSGAAATLINGLPYTRPKHPEHPLTTEGMPGFPEATEVHRAPASALSNPGGF</sequence>
<dbReference type="OrthoDB" id="5394557at2759"/>
<protein>
    <recommendedName>
        <fullName evidence="4">Streptococcal hemagglutinin protein</fullName>
    </recommendedName>
</protein>
<evidence type="ECO:0000256" key="1">
    <source>
        <dbReference type="SAM" id="MobiDB-lite"/>
    </source>
</evidence>
<dbReference type="OMA" id="VGATECQ"/>
<accession>Q0CWT5</accession>
<dbReference type="STRING" id="341663.Q0CWT5"/>
<evidence type="ECO:0008006" key="4">
    <source>
        <dbReference type="Google" id="ProtNLM"/>
    </source>
</evidence>
<proteinExistence type="predicted"/>
<gene>
    <name evidence="2" type="ORF">ATEG_01849</name>
</gene>
<dbReference type="EMBL" id="CH476595">
    <property type="protein sequence ID" value="EAU38606.1"/>
    <property type="molecule type" value="Genomic_DNA"/>
</dbReference>
<evidence type="ECO:0000313" key="3">
    <source>
        <dbReference type="Proteomes" id="UP000007963"/>
    </source>
</evidence>
<feature type="region of interest" description="Disordered" evidence="1">
    <location>
        <begin position="285"/>
        <end position="311"/>
    </location>
</feature>
<dbReference type="AlphaFoldDB" id="Q0CWT5"/>
<name>Q0CWT5_ASPTN</name>
<dbReference type="RefSeq" id="XP_001209214.1">
    <property type="nucleotide sequence ID" value="XM_001209214.1"/>
</dbReference>
<feature type="compositionally biased region" description="Low complexity" evidence="1">
    <location>
        <begin position="110"/>
        <end position="128"/>
    </location>
</feature>
<reference evidence="3" key="1">
    <citation type="submission" date="2005-09" db="EMBL/GenBank/DDBJ databases">
        <title>Annotation of the Aspergillus terreus NIH2624 genome.</title>
        <authorList>
            <person name="Birren B.W."/>
            <person name="Lander E.S."/>
            <person name="Galagan J.E."/>
            <person name="Nusbaum C."/>
            <person name="Devon K."/>
            <person name="Henn M."/>
            <person name="Ma L.-J."/>
            <person name="Jaffe D.B."/>
            <person name="Butler J."/>
            <person name="Alvarez P."/>
            <person name="Gnerre S."/>
            <person name="Grabherr M."/>
            <person name="Kleber M."/>
            <person name="Mauceli E.W."/>
            <person name="Brockman W."/>
            <person name="Rounsley S."/>
            <person name="Young S.K."/>
            <person name="LaButti K."/>
            <person name="Pushparaj V."/>
            <person name="DeCaprio D."/>
            <person name="Crawford M."/>
            <person name="Koehrsen M."/>
            <person name="Engels R."/>
            <person name="Montgomery P."/>
            <person name="Pearson M."/>
            <person name="Howarth C."/>
            <person name="Larson L."/>
            <person name="Luoma S."/>
            <person name="White J."/>
            <person name="Alvarado L."/>
            <person name="Kodira C.D."/>
            <person name="Zeng Q."/>
            <person name="Oleary S."/>
            <person name="Yandava C."/>
            <person name="Denning D.W."/>
            <person name="Nierman W.C."/>
            <person name="Milne T."/>
            <person name="Madden K."/>
        </authorList>
    </citation>
    <scope>NUCLEOTIDE SEQUENCE [LARGE SCALE GENOMIC DNA]</scope>
    <source>
        <strain evidence="3">NIH 2624 / FGSC A1156</strain>
    </source>
</reference>
<dbReference type="VEuPathDB" id="FungiDB:ATEG_01849"/>
<evidence type="ECO:0000313" key="2">
    <source>
        <dbReference type="EMBL" id="EAU38606.1"/>
    </source>
</evidence>
<dbReference type="eggNOG" id="ENOG502S7RA">
    <property type="taxonomic scope" value="Eukaryota"/>
</dbReference>
<feature type="region of interest" description="Disordered" evidence="1">
    <location>
        <begin position="1"/>
        <end position="61"/>
    </location>
</feature>
<dbReference type="Proteomes" id="UP000007963">
    <property type="component" value="Unassembled WGS sequence"/>
</dbReference>
<dbReference type="HOGENOM" id="CLU_043819_0_0_1"/>